<dbReference type="EC" id="3.6.4.-" evidence="9 10"/>
<dbReference type="CDD" id="cd01128">
    <property type="entry name" value="rho_factor_C"/>
    <property type="match status" value="1"/>
</dbReference>
<dbReference type="SUPFAM" id="SSF52540">
    <property type="entry name" value="P-loop containing nucleoside triphosphate hydrolases"/>
    <property type="match status" value="1"/>
</dbReference>
<feature type="region of interest" description="RNA-binding 2" evidence="9">
    <location>
        <begin position="284"/>
        <end position="288"/>
    </location>
</feature>
<evidence type="ECO:0000313" key="14">
    <source>
        <dbReference type="Proteomes" id="UP000219329"/>
    </source>
</evidence>
<dbReference type="PROSITE" id="PS51856">
    <property type="entry name" value="RHO_RNA_BD"/>
    <property type="match status" value="1"/>
</dbReference>
<dbReference type="GO" id="GO:0005829">
    <property type="term" value="C:cytosol"/>
    <property type="evidence" value="ECO:0007669"/>
    <property type="project" value="UniProtKB-ARBA"/>
</dbReference>
<dbReference type="FunFam" id="3.40.50.300:FF:000072">
    <property type="entry name" value="Transcription termination factor Rho"/>
    <property type="match status" value="1"/>
</dbReference>
<dbReference type="PANTHER" id="PTHR46425">
    <property type="entry name" value="TRANSCRIPTION TERMINATION FACTOR RHO"/>
    <property type="match status" value="1"/>
</dbReference>
<protein>
    <recommendedName>
        <fullName evidence="9 10">Transcription termination factor Rho</fullName>
        <ecNumber evidence="9 10">3.6.4.-</ecNumber>
    </recommendedName>
    <alternativeName>
        <fullName evidence="9">ATP-dependent helicase Rho</fullName>
    </alternativeName>
</protein>
<dbReference type="InterPro" id="IPR012340">
    <property type="entry name" value="NA-bd_OB-fold"/>
</dbReference>
<dbReference type="InterPro" id="IPR041703">
    <property type="entry name" value="Rho_factor_ATP-bd"/>
</dbReference>
<dbReference type="SMART" id="SM00382">
    <property type="entry name" value="AAA"/>
    <property type="match status" value="1"/>
</dbReference>
<evidence type="ECO:0000256" key="3">
    <source>
        <dbReference type="ARBA" id="ARBA00022801"/>
    </source>
</evidence>
<feature type="binding site" evidence="9">
    <location>
        <begin position="169"/>
        <end position="174"/>
    </location>
    <ligand>
        <name>ATP</name>
        <dbReference type="ChEBI" id="CHEBI:30616"/>
    </ligand>
</feature>
<feature type="site" description="RNA-binding 2" evidence="9">
    <location>
        <position position="326"/>
    </location>
</feature>
<evidence type="ECO:0000256" key="1">
    <source>
        <dbReference type="ARBA" id="ARBA00022472"/>
    </source>
</evidence>
<dbReference type="GO" id="GO:0004386">
    <property type="term" value="F:helicase activity"/>
    <property type="evidence" value="ECO:0007669"/>
    <property type="project" value="UniProtKB-UniRule"/>
</dbReference>
<feature type="region of interest" description="RNA-binding 1" evidence="9">
    <location>
        <begin position="61"/>
        <end position="66"/>
    </location>
</feature>
<dbReference type="AlphaFoldDB" id="A0A2A5WEB9"/>
<dbReference type="EMBL" id="NTJZ01000003">
    <property type="protein sequence ID" value="PDH34624.1"/>
    <property type="molecule type" value="Genomic_DNA"/>
</dbReference>
<gene>
    <name evidence="9 13" type="primary">rho</name>
    <name evidence="13" type="ORF">CNF02_04505</name>
</gene>
<feature type="domain" description="Rho RNA-BD" evidence="12">
    <location>
        <begin position="48"/>
        <end position="123"/>
    </location>
</feature>
<evidence type="ECO:0000256" key="8">
    <source>
        <dbReference type="ARBA" id="ARBA00023163"/>
    </source>
</evidence>
<evidence type="ECO:0000313" key="13">
    <source>
        <dbReference type="EMBL" id="PDH34624.1"/>
    </source>
</evidence>
<evidence type="ECO:0000256" key="7">
    <source>
        <dbReference type="ARBA" id="ARBA00023015"/>
    </source>
</evidence>
<keyword evidence="1 9" id="KW-0806">Transcription termination</keyword>
<dbReference type="NCBIfam" id="NF006886">
    <property type="entry name" value="PRK09376.1"/>
    <property type="match status" value="1"/>
</dbReference>
<dbReference type="InterPro" id="IPR011113">
    <property type="entry name" value="Rho_RNA-bd"/>
</dbReference>
<dbReference type="Pfam" id="PF07497">
    <property type="entry name" value="Rho_RNA_bind"/>
    <property type="match status" value="1"/>
</dbReference>
<proteinExistence type="inferred from homology"/>
<dbReference type="Proteomes" id="UP000219329">
    <property type="component" value="Unassembled WGS sequence"/>
</dbReference>
<dbReference type="SUPFAM" id="SSF68912">
    <property type="entry name" value="Rho N-terminal domain-like"/>
    <property type="match status" value="1"/>
</dbReference>
<dbReference type="GO" id="GO:0006353">
    <property type="term" value="P:DNA-templated transcription termination"/>
    <property type="evidence" value="ECO:0007669"/>
    <property type="project" value="UniProtKB-UniRule"/>
</dbReference>
<reference evidence="13 14" key="1">
    <citation type="submission" date="2017-08" db="EMBL/GenBank/DDBJ databases">
        <title>Fine stratification of microbial communities through a metagenomic profile of the photic zone.</title>
        <authorList>
            <person name="Haro-Moreno J.M."/>
            <person name="Lopez-Perez M."/>
            <person name="De La Torre J."/>
            <person name="Picazo A."/>
            <person name="Camacho A."/>
            <person name="Rodriguez-Valera F."/>
        </authorList>
    </citation>
    <scope>NUCLEOTIDE SEQUENCE [LARGE SCALE GENOMIC DNA]</scope>
    <source>
        <strain evidence="13">MED-G28</strain>
    </source>
</reference>
<comment type="function">
    <text evidence="9">Facilitates transcription termination by a mechanism that involves Rho binding to the nascent RNA, activation of Rho's RNA-dependent ATPase activity, and release of the mRNA from the DNA template.</text>
</comment>
<evidence type="ECO:0000256" key="11">
    <source>
        <dbReference type="PROSITE-ProRule" id="PRU01203"/>
    </source>
</evidence>
<dbReference type="InterPro" id="IPR011129">
    <property type="entry name" value="CSD"/>
</dbReference>
<dbReference type="InterPro" id="IPR004665">
    <property type="entry name" value="Term_rho"/>
</dbReference>
<keyword evidence="3 9" id="KW-0378">Hydrolase</keyword>
<evidence type="ECO:0000256" key="10">
    <source>
        <dbReference type="NCBIfam" id="TIGR00767"/>
    </source>
</evidence>
<dbReference type="SMART" id="SM00959">
    <property type="entry name" value="Rho_N"/>
    <property type="match status" value="1"/>
</dbReference>
<dbReference type="SUPFAM" id="SSF50249">
    <property type="entry name" value="Nucleic acid-binding proteins"/>
    <property type="match status" value="1"/>
</dbReference>
<evidence type="ECO:0000256" key="4">
    <source>
        <dbReference type="ARBA" id="ARBA00022806"/>
    </source>
</evidence>
<dbReference type="GO" id="GO:0003723">
    <property type="term" value="F:RNA binding"/>
    <property type="evidence" value="ECO:0007669"/>
    <property type="project" value="UniProtKB-UniRule"/>
</dbReference>
<feature type="binding site" evidence="9">
    <location>
        <position position="212"/>
    </location>
    <ligand>
        <name>ATP</name>
        <dbReference type="ChEBI" id="CHEBI:30616"/>
    </ligand>
</feature>
<dbReference type="InterPro" id="IPR036269">
    <property type="entry name" value="Rho_N_sf"/>
</dbReference>
<evidence type="ECO:0000256" key="6">
    <source>
        <dbReference type="ARBA" id="ARBA00022884"/>
    </source>
</evidence>
<dbReference type="FunFam" id="2.40.50.140:FF:000010">
    <property type="entry name" value="Transcription termination factor Rho"/>
    <property type="match status" value="1"/>
</dbReference>
<dbReference type="NCBIfam" id="TIGR00767">
    <property type="entry name" value="rho"/>
    <property type="match status" value="1"/>
</dbReference>
<evidence type="ECO:0000256" key="9">
    <source>
        <dbReference type="HAMAP-Rule" id="MF_01884"/>
    </source>
</evidence>
<feature type="region of interest" description="RNA-binding 1" evidence="9">
    <location>
        <begin position="78"/>
        <end position="80"/>
    </location>
</feature>
<name>A0A2A5WEB9_9GAMM</name>
<evidence type="ECO:0000256" key="5">
    <source>
        <dbReference type="ARBA" id="ARBA00022840"/>
    </source>
</evidence>
<dbReference type="GO" id="GO:0005524">
    <property type="term" value="F:ATP binding"/>
    <property type="evidence" value="ECO:0007669"/>
    <property type="project" value="UniProtKB-UniRule"/>
</dbReference>
<evidence type="ECO:0000259" key="12">
    <source>
        <dbReference type="PROSITE" id="PS51856"/>
    </source>
</evidence>
<dbReference type="HAMAP" id="MF_01884">
    <property type="entry name" value="Rho"/>
    <property type="match status" value="1"/>
</dbReference>
<keyword evidence="2 9" id="KW-0547">Nucleotide-binding</keyword>
<dbReference type="Pfam" id="PF07498">
    <property type="entry name" value="Rho_N"/>
    <property type="match status" value="1"/>
</dbReference>
<keyword evidence="4 9" id="KW-0347">Helicase</keyword>
<accession>A0A2A5WEB9</accession>
<feature type="region of interest" description="RNA-binding 1" evidence="9">
    <location>
        <begin position="108"/>
        <end position="110"/>
    </location>
</feature>
<dbReference type="Gene3D" id="3.40.50.300">
    <property type="entry name" value="P-loop containing nucleotide triphosphate hydrolases"/>
    <property type="match status" value="1"/>
</dbReference>
<dbReference type="Gene3D" id="1.10.720.10">
    <property type="match status" value="1"/>
</dbReference>
<dbReference type="InterPro" id="IPR003593">
    <property type="entry name" value="AAA+_ATPase"/>
</dbReference>
<keyword evidence="5 9" id="KW-0067">ATP-binding</keyword>
<dbReference type="InterPro" id="IPR000194">
    <property type="entry name" value="ATPase_F1/V1/A1_a/bsu_nucl-bd"/>
</dbReference>
<feature type="binding site" evidence="9">
    <location>
        <begin position="181"/>
        <end position="186"/>
    </location>
    <ligand>
        <name>ATP</name>
        <dbReference type="ChEBI" id="CHEBI:30616"/>
    </ligand>
</feature>
<dbReference type="CDD" id="cd04459">
    <property type="entry name" value="Rho_CSD"/>
    <property type="match status" value="1"/>
</dbReference>
<dbReference type="Gene3D" id="2.40.50.140">
    <property type="entry name" value="Nucleic acid-binding proteins"/>
    <property type="match status" value="1"/>
</dbReference>
<dbReference type="GO" id="GO:0016787">
    <property type="term" value="F:hydrolase activity"/>
    <property type="evidence" value="ECO:0007669"/>
    <property type="project" value="UniProtKB-KW"/>
</dbReference>
<keyword evidence="6 9" id="KW-0694">RNA-binding</keyword>
<dbReference type="PANTHER" id="PTHR46425:SF1">
    <property type="entry name" value="TRANSCRIPTION TERMINATION FACTOR RHO"/>
    <property type="match status" value="1"/>
</dbReference>
<keyword evidence="7 9" id="KW-0805">Transcription regulation</keyword>
<dbReference type="InterPro" id="IPR011112">
    <property type="entry name" value="Rho-like_N"/>
</dbReference>
<dbReference type="SMART" id="SM00357">
    <property type="entry name" value="CSP"/>
    <property type="match status" value="1"/>
</dbReference>
<comment type="similarity">
    <text evidence="9 11">Belongs to the Rho family.</text>
</comment>
<sequence>MNLTELKAKPIAELLATAQDMGLENVSRSRKQDIIFVILKKHAKNGEDIYGDGVLEILQDGFGFLRSADSSYLAGPDDIYVSPSQIRRFNLRTGDTVAGKIRPPKDGERYFALLKISEINFSKPESSKNKILFENLTPLFPNDRLALQLGNGSTEDLSARVIDLTAPIGKGQRGLIVSPPKAGKTLILQNIAQSITRNNPECRLIVLLIDERPEEVTEMRRTVRGEVVASTFDEPPSRHVQVADMVIEKAKRLTEHKEDVVILLDSITRLARAYNTVIPSSGKVLTGGVDAHALERPKRFFGAARNLEEGGSLTIIATALIETGSKMDEVIYEEFKGTGNMELQLDRKIAEKRVYPAINVRRSGTRREDLLTTEEELQRMWILRKLLSSMEDVQATEFILDKLKDTKTNDDFFNAMKRK</sequence>
<dbReference type="InterPro" id="IPR027417">
    <property type="entry name" value="P-loop_NTPase"/>
</dbReference>
<keyword evidence="8 9" id="KW-0804">Transcription</keyword>
<comment type="caution">
    <text evidence="13">The sequence shown here is derived from an EMBL/GenBank/DDBJ whole genome shotgun (WGS) entry which is preliminary data.</text>
</comment>
<dbReference type="GO" id="GO:0008186">
    <property type="term" value="F:ATP-dependent activity, acting on RNA"/>
    <property type="evidence" value="ECO:0007669"/>
    <property type="project" value="UniProtKB-UniRule"/>
</dbReference>
<organism evidence="13 14">
    <name type="scientific">OM182 bacterium MED-G28</name>
    <dbReference type="NCBI Taxonomy" id="1986256"/>
    <lineage>
        <taxon>Bacteria</taxon>
        <taxon>Pseudomonadati</taxon>
        <taxon>Pseudomonadota</taxon>
        <taxon>Gammaproteobacteria</taxon>
        <taxon>OMG group</taxon>
        <taxon>OM182 clade</taxon>
    </lineage>
</organism>
<dbReference type="Pfam" id="PF00006">
    <property type="entry name" value="ATP-synt_ab"/>
    <property type="match status" value="1"/>
</dbReference>
<comment type="subunit">
    <text evidence="9">Homohexamer. The homohexamer assembles into an open ring structure.</text>
</comment>
<evidence type="ECO:0000256" key="2">
    <source>
        <dbReference type="ARBA" id="ARBA00022741"/>
    </source>
</evidence>